<feature type="region of interest" description="Disordered" evidence="1">
    <location>
        <begin position="35"/>
        <end position="71"/>
    </location>
</feature>
<comment type="caution">
    <text evidence="2">The sequence shown here is derived from an EMBL/GenBank/DDBJ whole genome shotgun (WGS) entry which is preliminary data.</text>
</comment>
<proteinExistence type="predicted"/>
<gene>
    <name evidence="2" type="ORF">BO94DRAFT_589043</name>
</gene>
<dbReference type="EMBL" id="MSFK01000029">
    <property type="protein sequence ID" value="PWY75228.1"/>
    <property type="molecule type" value="Genomic_DNA"/>
</dbReference>
<reference evidence="2 3" key="1">
    <citation type="submission" date="2016-12" db="EMBL/GenBank/DDBJ databases">
        <title>The genomes of Aspergillus section Nigri reveals drivers in fungal speciation.</title>
        <authorList>
            <consortium name="DOE Joint Genome Institute"/>
            <person name="Vesth T.C."/>
            <person name="Nybo J."/>
            <person name="Theobald S."/>
            <person name="Brandl J."/>
            <person name="Frisvad J.C."/>
            <person name="Nielsen K.F."/>
            <person name="Lyhne E.K."/>
            <person name="Kogle M.E."/>
            <person name="Kuo A."/>
            <person name="Riley R."/>
            <person name="Clum A."/>
            <person name="Nolan M."/>
            <person name="Lipzen A."/>
            <person name="Salamov A."/>
            <person name="Henrissat B."/>
            <person name="Wiebenga A."/>
            <person name="De Vries R.P."/>
            <person name="Grigoriev I.V."/>
            <person name="Mortensen U.H."/>
            <person name="Andersen M.R."/>
            <person name="Baker S.E."/>
        </authorList>
    </citation>
    <scope>NUCLEOTIDE SEQUENCE [LARGE SCALE GENOMIC DNA]</scope>
    <source>
        <strain evidence="2 3">CBS 115572</strain>
    </source>
</reference>
<evidence type="ECO:0000256" key="1">
    <source>
        <dbReference type="SAM" id="MobiDB-lite"/>
    </source>
</evidence>
<dbReference type="Proteomes" id="UP000246702">
    <property type="component" value="Unassembled WGS sequence"/>
</dbReference>
<protein>
    <submittedName>
        <fullName evidence="2">Uncharacterized protein</fullName>
    </submittedName>
</protein>
<keyword evidence="3" id="KW-1185">Reference proteome</keyword>
<accession>A0A317VQP0</accession>
<evidence type="ECO:0000313" key="2">
    <source>
        <dbReference type="EMBL" id="PWY75228.1"/>
    </source>
</evidence>
<dbReference type="GeneID" id="37118066"/>
<name>A0A317VQP0_9EURO</name>
<evidence type="ECO:0000313" key="3">
    <source>
        <dbReference type="Proteomes" id="UP000246702"/>
    </source>
</evidence>
<organism evidence="2 3">
    <name type="scientific">Aspergillus sclerotioniger CBS 115572</name>
    <dbReference type="NCBI Taxonomy" id="1450535"/>
    <lineage>
        <taxon>Eukaryota</taxon>
        <taxon>Fungi</taxon>
        <taxon>Dikarya</taxon>
        <taxon>Ascomycota</taxon>
        <taxon>Pezizomycotina</taxon>
        <taxon>Eurotiomycetes</taxon>
        <taxon>Eurotiomycetidae</taxon>
        <taxon>Eurotiales</taxon>
        <taxon>Aspergillaceae</taxon>
        <taxon>Aspergillus</taxon>
        <taxon>Aspergillus subgen. Circumdati</taxon>
    </lineage>
</organism>
<dbReference type="RefSeq" id="XP_025463855.1">
    <property type="nucleotide sequence ID" value="XM_025615923.1"/>
</dbReference>
<feature type="region of interest" description="Disordered" evidence="1">
    <location>
        <begin position="223"/>
        <end position="244"/>
    </location>
</feature>
<sequence length="244" mass="27108">MSMDDEGGAFREGEVVEGFLYPSIGVNWRCPEWPHARREGLGRPRKKARRVSSSDGSLREPTCPASKSNRAEAKSWWTPRIRITHRDKRRGAGQLPHWTDLTVERPQAQPRVGQWQQLNPLAYVGGRDEGKLNRAYLRGCCSYLPTSLPIVSHSCLTMVTESGTRGADVVIHASQRWNCNRSDLNAGDSSVAAAARPAMAVLKLPWPKLGREPRRQSFRHAAMPLAHSSSHGSLACKEQKPGQV</sequence>
<dbReference type="AlphaFoldDB" id="A0A317VQP0"/>